<keyword evidence="1" id="KW-0238">DNA-binding</keyword>
<dbReference type="Gene3D" id="1.10.10.10">
    <property type="entry name" value="Winged helix-like DNA-binding domain superfamily/Winged helix DNA-binding domain"/>
    <property type="match status" value="1"/>
</dbReference>
<accession>A0A6L5YZW2</accession>
<dbReference type="GO" id="GO:0006355">
    <property type="term" value="P:regulation of DNA-templated transcription"/>
    <property type="evidence" value="ECO:0007669"/>
    <property type="project" value="InterPro"/>
</dbReference>
<dbReference type="SUPFAM" id="SSF46894">
    <property type="entry name" value="C-terminal effector domain of the bipartite response regulators"/>
    <property type="match status" value="1"/>
</dbReference>
<proteinExistence type="predicted"/>
<protein>
    <submittedName>
        <fullName evidence="3">Helix-turn-helix transcriptional regulator</fullName>
    </submittedName>
</protein>
<dbReference type="InterPro" id="IPR036388">
    <property type="entry name" value="WH-like_DNA-bd_sf"/>
</dbReference>
<dbReference type="Pfam" id="PF00196">
    <property type="entry name" value="GerE"/>
    <property type="match status" value="1"/>
</dbReference>
<dbReference type="Proteomes" id="UP000474957">
    <property type="component" value="Unassembled WGS sequence"/>
</dbReference>
<dbReference type="InterPro" id="IPR039420">
    <property type="entry name" value="WalR-like"/>
</dbReference>
<comment type="caution">
    <text evidence="3">The sequence shown here is derived from an EMBL/GenBank/DDBJ whole genome shotgun (WGS) entry which is preliminary data.</text>
</comment>
<dbReference type="EMBL" id="WIND01000005">
    <property type="protein sequence ID" value="MSU89833.1"/>
    <property type="molecule type" value="Genomic_DNA"/>
</dbReference>
<dbReference type="Gene3D" id="1.25.40.10">
    <property type="entry name" value="Tetratricopeptide repeat domain"/>
    <property type="match status" value="1"/>
</dbReference>
<evidence type="ECO:0000313" key="3">
    <source>
        <dbReference type="EMBL" id="MSU89833.1"/>
    </source>
</evidence>
<dbReference type="GO" id="GO:0003677">
    <property type="term" value="F:DNA binding"/>
    <property type="evidence" value="ECO:0007669"/>
    <property type="project" value="UniProtKB-KW"/>
</dbReference>
<dbReference type="SUPFAM" id="SSF48452">
    <property type="entry name" value="TPR-like"/>
    <property type="match status" value="1"/>
</dbReference>
<dbReference type="PROSITE" id="PS50043">
    <property type="entry name" value="HTH_LUXR_2"/>
    <property type="match status" value="1"/>
</dbReference>
<dbReference type="InterPro" id="IPR000792">
    <property type="entry name" value="Tscrpt_reg_LuxR_C"/>
</dbReference>
<dbReference type="InterPro" id="IPR016032">
    <property type="entry name" value="Sig_transdc_resp-reg_C-effctor"/>
</dbReference>
<evidence type="ECO:0000256" key="1">
    <source>
        <dbReference type="ARBA" id="ARBA00023125"/>
    </source>
</evidence>
<dbReference type="InterPro" id="IPR011990">
    <property type="entry name" value="TPR-like_helical_dom_sf"/>
</dbReference>
<feature type="domain" description="HTH luxR-type" evidence="2">
    <location>
        <begin position="477"/>
        <end position="542"/>
    </location>
</feature>
<evidence type="ECO:0000313" key="4">
    <source>
        <dbReference type="Proteomes" id="UP000474957"/>
    </source>
</evidence>
<gene>
    <name evidence="3" type="ORF">GE300_09425</name>
</gene>
<dbReference type="PRINTS" id="PR00038">
    <property type="entry name" value="HTHLUXR"/>
</dbReference>
<name>A0A6L5YZW2_9RHOB</name>
<dbReference type="PROSITE" id="PS00622">
    <property type="entry name" value="HTH_LUXR_1"/>
    <property type="match status" value="1"/>
</dbReference>
<dbReference type="CDD" id="cd06170">
    <property type="entry name" value="LuxR_C_like"/>
    <property type="match status" value="1"/>
</dbReference>
<organism evidence="3 4">
    <name type="scientific">Halovulum marinum</name>
    <dbReference type="NCBI Taxonomy" id="2662447"/>
    <lineage>
        <taxon>Bacteria</taxon>
        <taxon>Pseudomonadati</taxon>
        <taxon>Pseudomonadota</taxon>
        <taxon>Alphaproteobacteria</taxon>
        <taxon>Rhodobacterales</taxon>
        <taxon>Paracoccaceae</taxon>
        <taxon>Halovulum</taxon>
    </lineage>
</organism>
<sequence length="544" mass="58403">MASDRSHRIDAARAAYNRGSWADATELYLRADAEAALDVPDLEALTWAAGLAARDAEMLAALERLYAHHEAQGDHENCARTAFWSGLRNMMIGEVGLGSGWLHRAARHAEATPRDCVQRGYLMLPQVFMLRGQGNYEAAIEAADGALAIGDAAGDDDLIALAGSLKGGILFRVGRIEEGYGPIDEAMLLANSGRLSPIVCGVCYCEIVASCCRVQEMVRAREWTAILDAWCRRNPQAKAFNGVCQVHRAEVLQLEGNWAEAYAEADRAGEGLKGTTERTAMATAAYRRGEILRLQGRHKDAEAEYRRAGEIAIDPQPGLALLRLAQGRANEAAAMIRRSIETAADMPRKTALLPAGIEILIACRDLEGAEDLCAGMTEIAGIFGTEILARIADQGCGTLALARGDAAGGVAALIRARCFWSGFGAPYLAARLRVEIARGCIALGDTESAALELQAAEKTFLELGAEPDLTRLRKLRGERTHGELTSREREVLALLAEGGSNRAIADDLGLSPKTVNRHVENIFNKLGVSSRSAAVAKGFRNGMI</sequence>
<dbReference type="SMART" id="SM00421">
    <property type="entry name" value="HTH_LUXR"/>
    <property type="match status" value="1"/>
</dbReference>
<reference evidence="3 4" key="1">
    <citation type="submission" date="2019-10" db="EMBL/GenBank/DDBJ databases">
        <title>Cognatihalovulum marinum gen. nov. sp. nov., a new member of the family Rhodobacteraceae isolated from deep seawater of the Northwest Indian Ocean.</title>
        <authorList>
            <person name="Ruan C."/>
            <person name="Wang J."/>
            <person name="Zheng X."/>
            <person name="Song L."/>
            <person name="Zhu Y."/>
            <person name="Huang Y."/>
            <person name="Lu Z."/>
            <person name="Du W."/>
            <person name="Huang L."/>
            <person name="Dai X."/>
        </authorList>
    </citation>
    <scope>NUCLEOTIDE SEQUENCE [LARGE SCALE GENOMIC DNA]</scope>
    <source>
        <strain evidence="3 4">2CG4</strain>
    </source>
</reference>
<keyword evidence="4" id="KW-1185">Reference proteome</keyword>
<evidence type="ECO:0000259" key="2">
    <source>
        <dbReference type="PROSITE" id="PS50043"/>
    </source>
</evidence>
<dbReference type="AlphaFoldDB" id="A0A6L5YZW2"/>
<dbReference type="PANTHER" id="PTHR43214">
    <property type="entry name" value="TWO-COMPONENT RESPONSE REGULATOR"/>
    <property type="match status" value="1"/>
</dbReference>